<protein>
    <submittedName>
        <fullName evidence="1">Uncharacterized protein</fullName>
    </submittedName>
</protein>
<gene>
    <name evidence="1" type="ORF">RRG08_040081</name>
</gene>
<keyword evidence="2" id="KW-1185">Reference proteome</keyword>
<evidence type="ECO:0000313" key="1">
    <source>
        <dbReference type="EMBL" id="KAK3719778.1"/>
    </source>
</evidence>
<dbReference type="EMBL" id="JAWDGP010007412">
    <property type="protein sequence ID" value="KAK3719778.1"/>
    <property type="molecule type" value="Genomic_DNA"/>
</dbReference>
<comment type="caution">
    <text evidence="1">The sequence shown here is derived from an EMBL/GenBank/DDBJ whole genome shotgun (WGS) entry which is preliminary data.</text>
</comment>
<organism evidence="1 2">
    <name type="scientific">Elysia crispata</name>
    <name type="common">lettuce slug</name>
    <dbReference type="NCBI Taxonomy" id="231223"/>
    <lineage>
        <taxon>Eukaryota</taxon>
        <taxon>Metazoa</taxon>
        <taxon>Spiralia</taxon>
        <taxon>Lophotrochozoa</taxon>
        <taxon>Mollusca</taxon>
        <taxon>Gastropoda</taxon>
        <taxon>Heterobranchia</taxon>
        <taxon>Euthyneura</taxon>
        <taxon>Panpulmonata</taxon>
        <taxon>Sacoglossa</taxon>
        <taxon>Placobranchoidea</taxon>
        <taxon>Plakobranchidae</taxon>
        <taxon>Elysia</taxon>
    </lineage>
</organism>
<proteinExistence type="predicted"/>
<name>A0AAE1CNN1_9GAST</name>
<dbReference type="Proteomes" id="UP001283361">
    <property type="component" value="Unassembled WGS sequence"/>
</dbReference>
<sequence>MKKLNPRSIMHQCGNITNSSKISGYRIHHFVGDQRHTLALLLSVSSKDLEAKLDKICSSASIGLEDGCALPQSPSVGYMRIHGHQINEIKRKSSRGSLEFRSMVPNNQQWLATLDVFRRILESQF</sequence>
<reference evidence="1" key="1">
    <citation type="journal article" date="2023" name="G3 (Bethesda)">
        <title>A reference genome for the long-term kleptoplast-retaining sea slug Elysia crispata morphotype clarki.</title>
        <authorList>
            <person name="Eastman K.E."/>
            <person name="Pendleton A.L."/>
            <person name="Shaikh M.A."/>
            <person name="Suttiyut T."/>
            <person name="Ogas R."/>
            <person name="Tomko P."/>
            <person name="Gavelis G."/>
            <person name="Widhalm J.R."/>
            <person name="Wisecaver J.H."/>
        </authorList>
    </citation>
    <scope>NUCLEOTIDE SEQUENCE</scope>
    <source>
        <strain evidence="1">ECLA1</strain>
    </source>
</reference>
<evidence type="ECO:0000313" key="2">
    <source>
        <dbReference type="Proteomes" id="UP001283361"/>
    </source>
</evidence>
<accession>A0AAE1CNN1</accession>
<dbReference type="AlphaFoldDB" id="A0AAE1CNN1"/>